<dbReference type="EMBL" id="ML987198">
    <property type="protein sequence ID" value="KAF2246636.1"/>
    <property type="molecule type" value="Genomic_DNA"/>
</dbReference>
<accession>A0A6A6I8F6</accession>
<dbReference type="RefSeq" id="XP_033681640.1">
    <property type="nucleotide sequence ID" value="XM_033826849.1"/>
</dbReference>
<organism evidence="1 2">
    <name type="scientific">Trematosphaeria pertusa</name>
    <dbReference type="NCBI Taxonomy" id="390896"/>
    <lineage>
        <taxon>Eukaryota</taxon>
        <taxon>Fungi</taxon>
        <taxon>Dikarya</taxon>
        <taxon>Ascomycota</taxon>
        <taxon>Pezizomycotina</taxon>
        <taxon>Dothideomycetes</taxon>
        <taxon>Pleosporomycetidae</taxon>
        <taxon>Pleosporales</taxon>
        <taxon>Massarineae</taxon>
        <taxon>Trematosphaeriaceae</taxon>
        <taxon>Trematosphaeria</taxon>
    </lineage>
</organism>
<dbReference type="GeneID" id="54580179"/>
<protein>
    <submittedName>
        <fullName evidence="1">Uncharacterized protein</fullName>
    </submittedName>
</protein>
<sequence length="148" mass="17213">MTWMVSRLQRVPAARPLLSMIRLFVGNLTHRSAQCLSARTCSYCVFPQLRTLSFVRTSSQWHTSPFSRSSCGRITALLASGDNLAAHEDEDQSHAPPALFHHFYQPIFYGYRRPARHTRSCFRAWCRIRRVYAPQEARTHRTPVLERH</sequence>
<dbReference type="AlphaFoldDB" id="A0A6A6I8F6"/>
<name>A0A6A6I8F6_9PLEO</name>
<proteinExistence type="predicted"/>
<reference evidence="1" key="1">
    <citation type="journal article" date="2020" name="Stud. Mycol.">
        <title>101 Dothideomycetes genomes: a test case for predicting lifestyles and emergence of pathogens.</title>
        <authorList>
            <person name="Haridas S."/>
            <person name="Albert R."/>
            <person name="Binder M."/>
            <person name="Bloem J."/>
            <person name="Labutti K."/>
            <person name="Salamov A."/>
            <person name="Andreopoulos B."/>
            <person name="Baker S."/>
            <person name="Barry K."/>
            <person name="Bills G."/>
            <person name="Bluhm B."/>
            <person name="Cannon C."/>
            <person name="Castanera R."/>
            <person name="Culley D."/>
            <person name="Daum C."/>
            <person name="Ezra D."/>
            <person name="Gonzalez J."/>
            <person name="Henrissat B."/>
            <person name="Kuo A."/>
            <person name="Liang C."/>
            <person name="Lipzen A."/>
            <person name="Lutzoni F."/>
            <person name="Magnuson J."/>
            <person name="Mondo S."/>
            <person name="Nolan M."/>
            <person name="Ohm R."/>
            <person name="Pangilinan J."/>
            <person name="Park H.-J."/>
            <person name="Ramirez L."/>
            <person name="Alfaro M."/>
            <person name="Sun H."/>
            <person name="Tritt A."/>
            <person name="Yoshinaga Y."/>
            <person name="Zwiers L.-H."/>
            <person name="Turgeon B."/>
            <person name="Goodwin S."/>
            <person name="Spatafora J."/>
            <person name="Crous P."/>
            <person name="Grigoriev I."/>
        </authorList>
    </citation>
    <scope>NUCLEOTIDE SEQUENCE</scope>
    <source>
        <strain evidence="1">CBS 122368</strain>
    </source>
</reference>
<keyword evidence="2" id="KW-1185">Reference proteome</keyword>
<gene>
    <name evidence="1" type="ORF">BU26DRAFT_50539</name>
</gene>
<dbReference type="Proteomes" id="UP000800094">
    <property type="component" value="Unassembled WGS sequence"/>
</dbReference>
<evidence type="ECO:0000313" key="1">
    <source>
        <dbReference type="EMBL" id="KAF2246636.1"/>
    </source>
</evidence>
<evidence type="ECO:0000313" key="2">
    <source>
        <dbReference type="Proteomes" id="UP000800094"/>
    </source>
</evidence>